<feature type="chain" id="PRO_5047325295" evidence="1">
    <location>
        <begin position="21"/>
        <end position="118"/>
    </location>
</feature>
<evidence type="ECO:0000256" key="1">
    <source>
        <dbReference type="SAM" id="SignalP"/>
    </source>
</evidence>
<keyword evidence="3" id="KW-1185">Reference proteome</keyword>
<dbReference type="PANTHER" id="PTHR48473:SF1">
    <property type="entry name" value="TIR DOMAIN-CONTAINING PROTEIN"/>
    <property type="match status" value="1"/>
</dbReference>
<evidence type="ECO:0000313" key="3">
    <source>
        <dbReference type="Proteomes" id="UP001396334"/>
    </source>
</evidence>
<name>A0ABR2RTV5_9ROSI</name>
<accession>A0ABR2RTV5</accession>
<dbReference type="EMBL" id="JBBPBN010000020">
    <property type="protein sequence ID" value="KAK9016410.1"/>
    <property type="molecule type" value="Genomic_DNA"/>
</dbReference>
<protein>
    <submittedName>
        <fullName evidence="2">Uncharacterized protein</fullName>
    </submittedName>
</protein>
<evidence type="ECO:0000313" key="2">
    <source>
        <dbReference type="EMBL" id="KAK9016410.1"/>
    </source>
</evidence>
<reference evidence="2 3" key="1">
    <citation type="journal article" date="2024" name="G3 (Bethesda)">
        <title>Genome assembly of Hibiscus sabdariffa L. provides insights into metabolisms of medicinal natural products.</title>
        <authorList>
            <person name="Kim T."/>
        </authorList>
    </citation>
    <scope>NUCLEOTIDE SEQUENCE [LARGE SCALE GENOMIC DNA]</scope>
    <source>
        <strain evidence="2">TK-2024</strain>
        <tissue evidence="2">Old leaves</tissue>
    </source>
</reference>
<keyword evidence="1" id="KW-0732">Signal</keyword>
<comment type="caution">
    <text evidence="2">The sequence shown here is derived from an EMBL/GenBank/DDBJ whole genome shotgun (WGS) entry which is preliminary data.</text>
</comment>
<feature type="signal peptide" evidence="1">
    <location>
        <begin position="1"/>
        <end position="20"/>
    </location>
</feature>
<gene>
    <name evidence="2" type="ORF">V6N11_078910</name>
</gene>
<dbReference type="PANTHER" id="PTHR48473">
    <property type="entry name" value="TIR DOMAIN-CONTAINING PROTEIN"/>
    <property type="match status" value="1"/>
</dbReference>
<proteinExistence type="predicted"/>
<dbReference type="Proteomes" id="UP001396334">
    <property type="component" value="Unassembled WGS sequence"/>
</dbReference>
<organism evidence="2 3">
    <name type="scientific">Hibiscus sabdariffa</name>
    <name type="common">roselle</name>
    <dbReference type="NCBI Taxonomy" id="183260"/>
    <lineage>
        <taxon>Eukaryota</taxon>
        <taxon>Viridiplantae</taxon>
        <taxon>Streptophyta</taxon>
        <taxon>Embryophyta</taxon>
        <taxon>Tracheophyta</taxon>
        <taxon>Spermatophyta</taxon>
        <taxon>Magnoliopsida</taxon>
        <taxon>eudicotyledons</taxon>
        <taxon>Gunneridae</taxon>
        <taxon>Pentapetalae</taxon>
        <taxon>rosids</taxon>
        <taxon>malvids</taxon>
        <taxon>Malvales</taxon>
        <taxon>Malvaceae</taxon>
        <taxon>Malvoideae</taxon>
        <taxon>Hibiscus</taxon>
    </lineage>
</organism>
<sequence length="118" mass="13679">MLMAFLGLAISLLELHIKISEEKARWRWDKGIPWFYCPTATPSTHRLFGNFENIFGLLSAILQSIKVAADYFLYIQHSVNPIRFNFWSILLAICLLCSHFVKDLRPEVSVLHQTDKNV</sequence>